<comment type="caution">
    <text evidence="5">The sequence shown here is derived from an EMBL/GenBank/DDBJ whole genome shotgun (WGS) entry which is preliminary data.</text>
</comment>
<dbReference type="Proteomes" id="UP000295735">
    <property type="component" value="Unassembled WGS sequence"/>
</dbReference>
<keyword evidence="1" id="KW-0813">Transport</keyword>
<dbReference type="Gene3D" id="3.40.50.300">
    <property type="entry name" value="P-loop containing nucleotide triphosphate hydrolases"/>
    <property type="match status" value="1"/>
</dbReference>
<evidence type="ECO:0000256" key="2">
    <source>
        <dbReference type="ARBA" id="ARBA00022741"/>
    </source>
</evidence>
<accession>A0ABQ6R625</accession>
<dbReference type="InterPro" id="IPR003439">
    <property type="entry name" value="ABC_transporter-like_ATP-bd"/>
</dbReference>
<keyword evidence="3 5" id="KW-0067">ATP-binding</keyword>
<reference evidence="5 6" key="1">
    <citation type="submission" date="2019-09" db="EMBL/GenBank/DDBJ databases">
        <authorList>
            <person name="Mazhar S."/>
            <person name="Altermann E."/>
            <person name="Hill C."/>
            <person name="Mcauliffe O."/>
        </authorList>
    </citation>
    <scope>NUCLEOTIDE SEQUENCE [LARGE SCALE GENOMIC DNA]</scope>
    <source>
        <strain evidence="5 6">ATCC 51831</strain>
    </source>
</reference>
<dbReference type="InterPro" id="IPR003593">
    <property type="entry name" value="AAA+_ATPase"/>
</dbReference>
<dbReference type="InterPro" id="IPR027417">
    <property type="entry name" value="P-loop_NTPase"/>
</dbReference>
<dbReference type="PROSITE" id="PS50893">
    <property type="entry name" value="ABC_TRANSPORTER_2"/>
    <property type="match status" value="1"/>
</dbReference>
<evidence type="ECO:0000259" key="4">
    <source>
        <dbReference type="PROSITE" id="PS50893"/>
    </source>
</evidence>
<evidence type="ECO:0000256" key="3">
    <source>
        <dbReference type="ARBA" id="ARBA00022840"/>
    </source>
</evidence>
<dbReference type="GO" id="GO:0005524">
    <property type="term" value="F:ATP binding"/>
    <property type="evidence" value="ECO:0007669"/>
    <property type="project" value="UniProtKB-KW"/>
</dbReference>
<feature type="domain" description="ABC transporter" evidence="4">
    <location>
        <begin position="2"/>
        <end position="204"/>
    </location>
</feature>
<dbReference type="SMART" id="SM00382">
    <property type="entry name" value="AAA"/>
    <property type="match status" value="1"/>
</dbReference>
<keyword evidence="2" id="KW-0547">Nucleotide-binding</keyword>
<keyword evidence="6" id="KW-1185">Reference proteome</keyword>
<dbReference type="PANTHER" id="PTHR42781:SF9">
    <property type="entry name" value="AMINO ACID ABC TRANSPORTER, ATP-BINDING PROTEIN-RELATED"/>
    <property type="match status" value="1"/>
</dbReference>
<dbReference type="PROSITE" id="PS00211">
    <property type="entry name" value="ABC_TRANSPORTER_1"/>
    <property type="match status" value="1"/>
</dbReference>
<dbReference type="Pfam" id="PF00005">
    <property type="entry name" value="ABC_tran"/>
    <property type="match status" value="1"/>
</dbReference>
<dbReference type="RefSeq" id="WP_149459961.1">
    <property type="nucleotide sequence ID" value="NZ_SCWC02000018.1"/>
</dbReference>
<evidence type="ECO:0000313" key="6">
    <source>
        <dbReference type="Proteomes" id="UP000295735"/>
    </source>
</evidence>
<dbReference type="PANTHER" id="PTHR42781">
    <property type="entry name" value="SPERMIDINE/PUTRESCINE IMPORT ATP-BINDING PROTEIN POTA"/>
    <property type="match status" value="1"/>
</dbReference>
<protein>
    <submittedName>
        <fullName evidence="5">ATP-binding cassette domain-containing protein</fullName>
    </submittedName>
</protein>
<dbReference type="SUPFAM" id="SSF52540">
    <property type="entry name" value="P-loop containing nucleoside triphosphate hydrolases"/>
    <property type="match status" value="1"/>
</dbReference>
<organism evidence="5 6">
    <name type="scientific">Macrococcus equipercicus</name>
    <dbReference type="NCBI Taxonomy" id="69967"/>
    <lineage>
        <taxon>Bacteria</taxon>
        <taxon>Bacillati</taxon>
        <taxon>Bacillota</taxon>
        <taxon>Bacilli</taxon>
        <taxon>Bacillales</taxon>
        <taxon>Staphylococcaceae</taxon>
        <taxon>Macrococcus</taxon>
    </lineage>
</organism>
<dbReference type="EMBL" id="SCWC02000018">
    <property type="protein sequence ID" value="KAA1035253.1"/>
    <property type="molecule type" value="Genomic_DNA"/>
</dbReference>
<dbReference type="InterPro" id="IPR017871">
    <property type="entry name" value="ABC_transporter-like_CS"/>
</dbReference>
<evidence type="ECO:0000313" key="5">
    <source>
        <dbReference type="EMBL" id="KAA1035253.1"/>
    </source>
</evidence>
<dbReference type="InterPro" id="IPR050093">
    <property type="entry name" value="ABC_SmlMolc_Importer"/>
</dbReference>
<sequence length="204" mass="23111">MIKLDNITVIKDEKLIFDNFNIEFKLGESYAIVGKSGSGKSTLLNTIAGFEKPKNGTIFYNNSEIKFNKNFYRNCLGYLFQNYGLVDNKSVNENLDIGLKFKLMTKSEKEKLKEDYIKEFNVNVTKSRKISTLSGGEQQRVSLIRLILKSPSIILADEPTGALDKENGFFIFSKLLSLIDKDKVLIVATHDIDIAHQCDNIINL</sequence>
<name>A0ABQ6R625_9STAP</name>
<proteinExistence type="predicted"/>
<evidence type="ECO:0000256" key="1">
    <source>
        <dbReference type="ARBA" id="ARBA00022448"/>
    </source>
</evidence>
<gene>
    <name evidence="5" type="ORF">ERX35_011160</name>
</gene>